<dbReference type="GO" id="GO:0051539">
    <property type="term" value="F:4 iron, 4 sulfur cluster binding"/>
    <property type="evidence" value="ECO:0007669"/>
    <property type="project" value="UniProtKB-KW"/>
</dbReference>
<evidence type="ECO:0000256" key="7">
    <source>
        <dbReference type="ARBA" id="ARBA00022723"/>
    </source>
</evidence>
<comment type="caution">
    <text evidence="11">The sequence shown here is derived from an EMBL/GenBank/DDBJ whole genome shotgun (WGS) entry which is preliminary data.</text>
</comment>
<evidence type="ECO:0000313" key="11">
    <source>
        <dbReference type="EMBL" id="MBB6069647.1"/>
    </source>
</evidence>
<gene>
    <name evidence="11" type="ORF">HNQ61_001264</name>
</gene>
<dbReference type="GO" id="GO:0046872">
    <property type="term" value="F:metal ion binding"/>
    <property type="evidence" value="ECO:0007669"/>
    <property type="project" value="UniProtKB-KW"/>
</dbReference>
<keyword evidence="8" id="KW-0408">Iron</keyword>
<dbReference type="AlphaFoldDB" id="A0A841GM14"/>
<keyword evidence="6 11" id="KW-0808">Transferase</keyword>
<dbReference type="Proteomes" id="UP000582837">
    <property type="component" value="Unassembled WGS sequence"/>
</dbReference>
<comment type="pathway">
    <text evidence="2">Cofactor biosynthesis; NAD(+) biosynthesis; quinolinate from iminoaspartate: step 1/1.</text>
</comment>
<evidence type="ECO:0000256" key="2">
    <source>
        <dbReference type="ARBA" id="ARBA00005065"/>
    </source>
</evidence>
<dbReference type="EC" id="2.5.1.72" evidence="3 10"/>
<evidence type="ECO:0000256" key="1">
    <source>
        <dbReference type="ARBA" id="ARBA00001966"/>
    </source>
</evidence>
<dbReference type="RefSeq" id="WP_170036309.1">
    <property type="nucleotide sequence ID" value="NZ_JABDTL010000002.1"/>
</dbReference>
<comment type="cofactor">
    <cofactor evidence="1">
        <name>[4Fe-4S] cluster</name>
        <dbReference type="ChEBI" id="CHEBI:49883"/>
    </cofactor>
</comment>
<evidence type="ECO:0000256" key="5">
    <source>
        <dbReference type="ARBA" id="ARBA00022642"/>
    </source>
</evidence>
<sequence length="358" mass="39204">MIQIADTLRTPLEYARLSREELAERIRRRKTELNAVILGHNYQRVEIQEVSDYLGDSLGLSQEAARTDADVIVFCGVHFMAETAKILSPDKTVLMPDLRAGCPMADFVTGDALRRLKQKYPDAVVVSYVNSTAEVKAESDICCTSANAVQVVNTIPADRTILFVPDRNLAKYSAEKSGRPYVIAGREGGAVQPGTIVAWDGYCYVHDDLVMDELAAAKKKHPRALVVIHPEARADLLAHADVVASTAAMVGIAEENDEVIFGTERGIVDRLKSRFPEKTLVPLSGAAICGNMKVNTLAKLAWCLDHGEYELVLDEEIRTRAELSLRRMLELNQGWVAPTAEEAALEEAGLRQPGCGCA</sequence>
<dbReference type="GO" id="GO:0008987">
    <property type="term" value="F:quinolinate synthetase A activity"/>
    <property type="evidence" value="ECO:0007669"/>
    <property type="project" value="UniProtKB-UniRule"/>
</dbReference>
<dbReference type="NCBIfam" id="TIGR00550">
    <property type="entry name" value="nadA"/>
    <property type="match status" value="1"/>
</dbReference>
<evidence type="ECO:0000256" key="9">
    <source>
        <dbReference type="ARBA" id="ARBA00023014"/>
    </source>
</evidence>
<dbReference type="Pfam" id="PF02445">
    <property type="entry name" value="NadA"/>
    <property type="match status" value="1"/>
</dbReference>
<keyword evidence="9" id="KW-0411">Iron-sulfur</keyword>
<evidence type="ECO:0000256" key="3">
    <source>
        <dbReference type="ARBA" id="ARBA00012669"/>
    </source>
</evidence>
<dbReference type="Gene3D" id="3.40.50.10800">
    <property type="entry name" value="NadA-like"/>
    <property type="match status" value="3"/>
</dbReference>
<dbReference type="UniPathway" id="UPA00253">
    <property type="reaction ID" value="UER00327"/>
</dbReference>
<keyword evidence="7" id="KW-0479">Metal-binding</keyword>
<proteinExistence type="predicted"/>
<evidence type="ECO:0000256" key="6">
    <source>
        <dbReference type="ARBA" id="ARBA00022679"/>
    </source>
</evidence>
<organism evidence="11 12">
    <name type="scientific">Longimicrobium terrae</name>
    <dbReference type="NCBI Taxonomy" id="1639882"/>
    <lineage>
        <taxon>Bacteria</taxon>
        <taxon>Pseudomonadati</taxon>
        <taxon>Gemmatimonadota</taxon>
        <taxon>Longimicrobiia</taxon>
        <taxon>Longimicrobiales</taxon>
        <taxon>Longimicrobiaceae</taxon>
        <taxon>Longimicrobium</taxon>
    </lineage>
</organism>
<dbReference type="NCBIfam" id="NF006878">
    <property type="entry name" value="PRK09375.1-2"/>
    <property type="match status" value="1"/>
</dbReference>
<accession>A0A841GM14</accession>
<keyword evidence="4" id="KW-0004">4Fe-4S</keyword>
<dbReference type="SUPFAM" id="SSF142754">
    <property type="entry name" value="NadA-like"/>
    <property type="match status" value="1"/>
</dbReference>
<evidence type="ECO:0000256" key="10">
    <source>
        <dbReference type="NCBIfam" id="TIGR00550"/>
    </source>
</evidence>
<dbReference type="PANTHER" id="PTHR30573:SF0">
    <property type="entry name" value="QUINOLINATE SYNTHASE, CHLOROPLASTIC"/>
    <property type="match status" value="1"/>
</dbReference>
<reference evidence="11 12" key="1">
    <citation type="submission" date="2020-08" db="EMBL/GenBank/DDBJ databases">
        <title>Genomic Encyclopedia of Type Strains, Phase IV (KMG-IV): sequencing the most valuable type-strain genomes for metagenomic binning, comparative biology and taxonomic classification.</title>
        <authorList>
            <person name="Goeker M."/>
        </authorList>
    </citation>
    <scope>NUCLEOTIDE SEQUENCE [LARGE SCALE GENOMIC DNA]</scope>
    <source>
        <strain evidence="11 12">DSM 29007</strain>
    </source>
</reference>
<keyword evidence="5" id="KW-0662">Pyridine nucleotide biosynthesis</keyword>
<evidence type="ECO:0000256" key="8">
    <source>
        <dbReference type="ARBA" id="ARBA00023004"/>
    </source>
</evidence>
<dbReference type="PANTHER" id="PTHR30573">
    <property type="entry name" value="QUINOLINATE SYNTHETASE A"/>
    <property type="match status" value="1"/>
</dbReference>
<name>A0A841GM14_9BACT</name>
<dbReference type="InterPro" id="IPR036094">
    <property type="entry name" value="NadA_sf"/>
</dbReference>
<evidence type="ECO:0000256" key="4">
    <source>
        <dbReference type="ARBA" id="ARBA00022485"/>
    </source>
</evidence>
<dbReference type="GO" id="GO:0034628">
    <property type="term" value="P:'de novo' NAD+ biosynthetic process from L-aspartate"/>
    <property type="evidence" value="ECO:0007669"/>
    <property type="project" value="TreeGrafter"/>
</dbReference>
<dbReference type="EMBL" id="JACHIA010000003">
    <property type="protein sequence ID" value="MBB6069647.1"/>
    <property type="molecule type" value="Genomic_DNA"/>
</dbReference>
<evidence type="ECO:0000313" key="12">
    <source>
        <dbReference type="Proteomes" id="UP000582837"/>
    </source>
</evidence>
<dbReference type="InterPro" id="IPR003473">
    <property type="entry name" value="NadA"/>
</dbReference>
<keyword evidence="12" id="KW-1185">Reference proteome</keyword>
<protein>
    <recommendedName>
        <fullName evidence="3 10">Quinolinate synthase</fullName>
        <ecNumber evidence="3 10">2.5.1.72</ecNumber>
    </recommendedName>
</protein>